<keyword evidence="2 6" id="KW-0813">Transport</keyword>
<dbReference type="Pfam" id="PF01384">
    <property type="entry name" value="PHO4"/>
    <property type="match status" value="1"/>
</dbReference>
<feature type="transmembrane region" description="Helical" evidence="6">
    <location>
        <begin position="7"/>
        <end position="26"/>
    </location>
</feature>
<feature type="transmembrane region" description="Helical" evidence="6">
    <location>
        <begin position="32"/>
        <end position="53"/>
    </location>
</feature>
<evidence type="ECO:0000256" key="7">
    <source>
        <dbReference type="SAM" id="Coils"/>
    </source>
</evidence>
<accession>A0A2I1NBV1</accession>
<dbReference type="InterPro" id="IPR001204">
    <property type="entry name" value="Phos_transporter"/>
</dbReference>
<keyword evidence="7" id="KW-0175">Coiled coil</keyword>
<feature type="transmembrane region" description="Helical" evidence="6">
    <location>
        <begin position="327"/>
        <end position="345"/>
    </location>
</feature>
<gene>
    <name evidence="8" type="ORF">CYJ41_00070</name>
</gene>
<feature type="transmembrane region" description="Helical" evidence="6">
    <location>
        <begin position="143"/>
        <end position="160"/>
    </location>
</feature>
<sequence length="520" mass="56038">MKFSRLNLFFGGIFALSCWFFIVWGYEFVGSTNTMIFLCASLFGLFMAFNIGGNDVANSFGTSVGAGTLTLTQALLIAAVFEVSGAVLAGANVTDTIRSGIVNLDSLSASPMDFVYIMISALFSASIWIFLATKKGWPVSTTHAIVGAIVGASLTLGFMLDIKEISVLSLVKWSKIGSIVISWFLSPVLGGVCSFVLYKSVKKYILNYNAIAELKIEKIKKKKKELKKIHKKIFDELSEAEKVKFTEAMNMDIFTMKDPNFDPNDLDTEYFKKIHELDAKKESLKSHQALEMGIPAIAAFGVGVVSSMFIFKGLKNLELGLSNLQNYLIIAMISAATWMAMFIFAKTLRRSDLSKSTFLMFSWLQVFTAAGFAFSHGSNDIANAVGPFAAIIDTLANNTINPTAEVPPIIMATFGVALVTGLWFMGKEVIKTVGTSLTTIHPASGFCAELAAASVVMSASILGLPVSSTHILVGAVLGIGVVNAQANWALMKPIALTWVITLPAAAVISSVGFVILKIVF</sequence>
<organism evidence="8 9">
    <name type="scientific">Campylobacter ureolyticus</name>
    <dbReference type="NCBI Taxonomy" id="827"/>
    <lineage>
        <taxon>Bacteria</taxon>
        <taxon>Pseudomonadati</taxon>
        <taxon>Campylobacterota</taxon>
        <taxon>Epsilonproteobacteria</taxon>
        <taxon>Campylobacterales</taxon>
        <taxon>Campylobacteraceae</taxon>
        <taxon>Campylobacter</taxon>
    </lineage>
</organism>
<evidence type="ECO:0000256" key="4">
    <source>
        <dbReference type="ARBA" id="ARBA00022989"/>
    </source>
</evidence>
<evidence type="ECO:0000256" key="1">
    <source>
        <dbReference type="ARBA" id="ARBA00004141"/>
    </source>
</evidence>
<dbReference type="EMBL" id="PKHU01000001">
    <property type="protein sequence ID" value="PKZ29874.1"/>
    <property type="molecule type" value="Genomic_DNA"/>
</dbReference>
<comment type="caution">
    <text evidence="8">The sequence shown here is derived from an EMBL/GenBank/DDBJ whole genome shotgun (WGS) entry which is preliminary data.</text>
</comment>
<keyword evidence="5 6" id="KW-0472">Membrane</keyword>
<evidence type="ECO:0000313" key="9">
    <source>
        <dbReference type="Proteomes" id="UP000234639"/>
    </source>
</evidence>
<reference evidence="8 9" key="1">
    <citation type="submission" date="2017-12" db="EMBL/GenBank/DDBJ databases">
        <title>Phylogenetic diversity of female urinary microbiome.</title>
        <authorList>
            <person name="Thomas-White K."/>
            <person name="Wolfe A.J."/>
        </authorList>
    </citation>
    <scope>NUCLEOTIDE SEQUENCE [LARGE SCALE GENOMIC DNA]</scope>
    <source>
        <strain evidence="8 9">UMB0112</strain>
    </source>
</reference>
<feature type="transmembrane region" description="Helical" evidence="6">
    <location>
        <begin position="180"/>
        <end position="198"/>
    </location>
</feature>
<feature type="transmembrane region" description="Helical" evidence="6">
    <location>
        <begin position="289"/>
        <end position="311"/>
    </location>
</feature>
<feature type="coiled-coil region" evidence="7">
    <location>
        <begin position="209"/>
        <end position="236"/>
    </location>
</feature>
<evidence type="ECO:0000313" key="8">
    <source>
        <dbReference type="EMBL" id="PKZ29874.1"/>
    </source>
</evidence>
<dbReference type="PROSITE" id="PS51257">
    <property type="entry name" value="PROKAR_LIPOPROTEIN"/>
    <property type="match status" value="1"/>
</dbReference>
<feature type="transmembrane region" description="Helical" evidence="6">
    <location>
        <begin position="406"/>
        <end position="425"/>
    </location>
</feature>
<name>A0A2I1NBV1_9BACT</name>
<dbReference type="Proteomes" id="UP000234639">
    <property type="component" value="Unassembled WGS sequence"/>
</dbReference>
<feature type="transmembrane region" description="Helical" evidence="6">
    <location>
        <begin position="114"/>
        <end position="131"/>
    </location>
</feature>
<dbReference type="GO" id="GO:0016020">
    <property type="term" value="C:membrane"/>
    <property type="evidence" value="ECO:0007669"/>
    <property type="project" value="UniProtKB-SubCell"/>
</dbReference>
<dbReference type="GO" id="GO:0035435">
    <property type="term" value="P:phosphate ion transmembrane transport"/>
    <property type="evidence" value="ECO:0007669"/>
    <property type="project" value="TreeGrafter"/>
</dbReference>
<comment type="similarity">
    <text evidence="6">Belongs to the inorganic phosphate transporter (PiT) (TC 2.A.20) family.</text>
</comment>
<dbReference type="AlphaFoldDB" id="A0A2I1NBV1"/>
<evidence type="ECO:0000256" key="2">
    <source>
        <dbReference type="ARBA" id="ARBA00022448"/>
    </source>
</evidence>
<keyword evidence="6" id="KW-0592">Phosphate transport</keyword>
<evidence type="ECO:0000256" key="6">
    <source>
        <dbReference type="RuleBase" id="RU363058"/>
    </source>
</evidence>
<proteinExistence type="inferred from homology"/>
<comment type="subcellular location">
    <subcellularLocation>
        <location evidence="1 6">Membrane</location>
        <topology evidence="1 6">Multi-pass membrane protein</topology>
    </subcellularLocation>
</comment>
<dbReference type="PANTHER" id="PTHR11101">
    <property type="entry name" value="PHOSPHATE TRANSPORTER"/>
    <property type="match status" value="1"/>
</dbReference>
<keyword evidence="3 6" id="KW-0812">Transmembrane</keyword>
<evidence type="ECO:0000256" key="5">
    <source>
        <dbReference type="ARBA" id="ARBA00023136"/>
    </source>
</evidence>
<evidence type="ECO:0000256" key="3">
    <source>
        <dbReference type="ARBA" id="ARBA00022692"/>
    </source>
</evidence>
<feature type="transmembrane region" description="Helical" evidence="6">
    <location>
        <begin position="471"/>
        <end position="490"/>
    </location>
</feature>
<dbReference type="GO" id="GO:0005315">
    <property type="term" value="F:phosphate transmembrane transporter activity"/>
    <property type="evidence" value="ECO:0007669"/>
    <property type="project" value="InterPro"/>
</dbReference>
<dbReference type="PANTHER" id="PTHR11101:SF80">
    <property type="entry name" value="PHOSPHATE TRANSPORTER"/>
    <property type="match status" value="1"/>
</dbReference>
<protein>
    <recommendedName>
        <fullName evidence="6">Phosphate transporter</fullName>
    </recommendedName>
</protein>
<feature type="transmembrane region" description="Helical" evidence="6">
    <location>
        <begin position="497"/>
        <end position="519"/>
    </location>
</feature>
<keyword evidence="4 6" id="KW-1133">Transmembrane helix</keyword>
<dbReference type="RefSeq" id="WP_101636373.1">
    <property type="nucleotide sequence ID" value="NZ_PKHU01000001.1"/>
</dbReference>
<feature type="transmembrane region" description="Helical" evidence="6">
    <location>
        <begin position="357"/>
        <end position="375"/>
    </location>
</feature>